<dbReference type="PROSITE" id="PS51186">
    <property type="entry name" value="GNAT"/>
    <property type="match status" value="1"/>
</dbReference>
<keyword evidence="1" id="KW-0808">Transferase</keyword>
<evidence type="ECO:0000259" key="3">
    <source>
        <dbReference type="PROSITE" id="PS51186"/>
    </source>
</evidence>
<dbReference type="Proteomes" id="UP000292027">
    <property type="component" value="Unassembled WGS sequence"/>
</dbReference>
<dbReference type="InterPro" id="IPR016181">
    <property type="entry name" value="Acyl_CoA_acyltransferase"/>
</dbReference>
<keyword evidence="5" id="KW-1185">Reference proteome</keyword>
<proteinExistence type="predicted"/>
<feature type="domain" description="N-acetyltransferase" evidence="3">
    <location>
        <begin position="1"/>
        <end position="138"/>
    </location>
</feature>
<dbReference type="PANTHER" id="PTHR43877">
    <property type="entry name" value="AMINOALKYLPHOSPHONATE N-ACETYLTRANSFERASE-RELATED-RELATED"/>
    <property type="match status" value="1"/>
</dbReference>
<reference evidence="4 5" key="1">
    <citation type="journal article" date="2015" name="Stand. Genomic Sci.">
        <title>Genomic Encyclopedia of Bacterial and Archaeal Type Strains, Phase III: the genomes of soil and plant-associated and newly described type strains.</title>
        <authorList>
            <person name="Whitman W.B."/>
            <person name="Woyke T."/>
            <person name="Klenk H.P."/>
            <person name="Zhou Y."/>
            <person name="Lilburn T.G."/>
            <person name="Beck B.J."/>
            <person name="De Vos P."/>
            <person name="Vandamme P."/>
            <person name="Eisen J.A."/>
            <person name="Garrity G."/>
            <person name="Hugenholtz P."/>
            <person name="Kyrpides N.C."/>
        </authorList>
    </citation>
    <scope>NUCLEOTIDE SEQUENCE [LARGE SCALE GENOMIC DNA]</scope>
    <source>
        <strain evidence="4 5">VKM Ac-2540</strain>
    </source>
</reference>
<protein>
    <submittedName>
        <fullName evidence="4">Acetyltransferase (GNAT) family protein</fullName>
    </submittedName>
</protein>
<evidence type="ECO:0000313" key="4">
    <source>
        <dbReference type="EMBL" id="RZU13624.1"/>
    </source>
</evidence>
<comment type="caution">
    <text evidence="4">The sequence shown here is derived from an EMBL/GenBank/DDBJ whole genome shotgun (WGS) entry which is preliminary data.</text>
</comment>
<name>A0A4Q7WTA1_9ACTN</name>
<evidence type="ECO:0000256" key="2">
    <source>
        <dbReference type="ARBA" id="ARBA00023315"/>
    </source>
</evidence>
<dbReference type="OrthoDB" id="9799092at2"/>
<dbReference type="AlphaFoldDB" id="A0A4Q7WTA1"/>
<dbReference type="InterPro" id="IPR050832">
    <property type="entry name" value="Bact_Acetyltransf"/>
</dbReference>
<accession>A0A4Q7WTA1</accession>
<dbReference type="Pfam" id="PF00583">
    <property type="entry name" value="Acetyltransf_1"/>
    <property type="match status" value="1"/>
</dbReference>
<organism evidence="4 5">
    <name type="scientific">Kribbella rubisoli</name>
    <dbReference type="NCBI Taxonomy" id="3075929"/>
    <lineage>
        <taxon>Bacteria</taxon>
        <taxon>Bacillati</taxon>
        <taxon>Actinomycetota</taxon>
        <taxon>Actinomycetes</taxon>
        <taxon>Propionibacteriales</taxon>
        <taxon>Kribbellaceae</taxon>
        <taxon>Kribbella</taxon>
    </lineage>
</organism>
<dbReference type="SUPFAM" id="SSF55729">
    <property type="entry name" value="Acyl-CoA N-acyltransferases (Nat)"/>
    <property type="match status" value="1"/>
</dbReference>
<gene>
    <name evidence="4" type="ORF">EV645_4475</name>
</gene>
<keyword evidence="2" id="KW-0012">Acyltransferase</keyword>
<evidence type="ECO:0000313" key="5">
    <source>
        <dbReference type="Proteomes" id="UP000292027"/>
    </source>
</evidence>
<dbReference type="EMBL" id="SHKR01000013">
    <property type="protein sequence ID" value="RZU13624.1"/>
    <property type="molecule type" value="Genomic_DNA"/>
</dbReference>
<evidence type="ECO:0000256" key="1">
    <source>
        <dbReference type="ARBA" id="ARBA00022679"/>
    </source>
</evidence>
<dbReference type="RefSeq" id="WP_130445868.1">
    <property type="nucleotide sequence ID" value="NZ_SHKR01000013.1"/>
</dbReference>
<sequence length="177" mass="18869">MNIRPATTADGPRISELLIASWGSHIAVAHGVAYDATTLPAIVAEEGDRIVGLLTYNLQGQELEVVTIDAPAQHRGVGSALLEAAAEAARGAGARRLWLITTNDNLDALRFYQRRGMRIVEVRPGAVDESRKLKPTIPPTGAYDIPSMTNWFWSFDSTSRGASASPGLGVCRGGCRG</sequence>
<dbReference type="GO" id="GO:0016747">
    <property type="term" value="F:acyltransferase activity, transferring groups other than amino-acyl groups"/>
    <property type="evidence" value="ECO:0007669"/>
    <property type="project" value="InterPro"/>
</dbReference>
<dbReference type="Gene3D" id="3.40.630.30">
    <property type="match status" value="1"/>
</dbReference>
<dbReference type="InterPro" id="IPR000182">
    <property type="entry name" value="GNAT_dom"/>
</dbReference>